<dbReference type="InterPro" id="IPR056179">
    <property type="entry name" value="DHQS_C"/>
</dbReference>
<feature type="binding site" evidence="18">
    <location>
        <position position="152"/>
    </location>
    <ligand>
        <name>NAD(+)</name>
        <dbReference type="ChEBI" id="CHEBI:57540"/>
    </ligand>
</feature>
<dbReference type="GO" id="GO:0009073">
    <property type="term" value="P:aromatic amino acid family biosynthetic process"/>
    <property type="evidence" value="ECO:0007669"/>
    <property type="project" value="UniProtKB-KW"/>
</dbReference>
<dbReference type="GO" id="GO:0009423">
    <property type="term" value="P:chorismate biosynthetic process"/>
    <property type="evidence" value="ECO:0007669"/>
    <property type="project" value="UniProtKB-UniRule"/>
</dbReference>
<comment type="catalytic activity">
    <reaction evidence="1 18">
        <text>7-phospho-2-dehydro-3-deoxy-D-arabino-heptonate = 3-dehydroquinate + phosphate</text>
        <dbReference type="Rhea" id="RHEA:21968"/>
        <dbReference type="ChEBI" id="CHEBI:32364"/>
        <dbReference type="ChEBI" id="CHEBI:43474"/>
        <dbReference type="ChEBI" id="CHEBI:58394"/>
        <dbReference type="EC" id="4.2.3.4"/>
    </reaction>
</comment>
<comment type="function">
    <text evidence="18">Catalyzes the conversion of 3-deoxy-D-arabino-heptulosonate 7-phosphate (DAHP) to dehydroquinate (DHQ).</text>
</comment>
<keyword evidence="11 18" id="KW-0479">Metal-binding</keyword>
<dbReference type="Gene3D" id="1.20.1090.10">
    <property type="entry name" value="Dehydroquinate synthase-like - alpha domain"/>
    <property type="match status" value="1"/>
</dbReference>
<keyword evidence="22" id="KW-1185">Reference proteome</keyword>
<feature type="binding site" evidence="18">
    <location>
        <position position="262"/>
    </location>
    <ligand>
        <name>Zn(2+)</name>
        <dbReference type="ChEBI" id="CHEBI:29105"/>
    </ligand>
</feature>
<evidence type="ECO:0000313" key="22">
    <source>
        <dbReference type="Proteomes" id="UP000252100"/>
    </source>
</evidence>
<proteinExistence type="inferred from homology"/>
<dbReference type="FunFam" id="3.40.50.1970:FF:000007">
    <property type="entry name" value="Pentafunctional AROM polypeptide"/>
    <property type="match status" value="1"/>
</dbReference>
<evidence type="ECO:0000256" key="2">
    <source>
        <dbReference type="ARBA" id="ARBA00001911"/>
    </source>
</evidence>
<dbReference type="GO" id="GO:0008652">
    <property type="term" value="P:amino acid biosynthetic process"/>
    <property type="evidence" value="ECO:0007669"/>
    <property type="project" value="UniProtKB-KW"/>
</dbReference>
<evidence type="ECO:0000256" key="18">
    <source>
        <dbReference type="HAMAP-Rule" id="MF_00110"/>
    </source>
</evidence>
<comment type="pathway">
    <text evidence="5 18">Metabolic intermediate biosynthesis; chorismate biosynthesis; chorismate from D-erythrose 4-phosphate and phosphoenolpyruvate: step 2/7.</text>
</comment>
<dbReference type="SUPFAM" id="SSF56796">
    <property type="entry name" value="Dehydroquinate synthase-like"/>
    <property type="match status" value="1"/>
</dbReference>
<keyword evidence="13 18" id="KW-0862">Zinc</keyword>
<evidence type="ECO:0000256" key="1">
    <source>
        <dbReference type="ARBA" id="ARBA00001393"/>
    </source>
</evidence>
<feature type="binding site" evidence="18">
    <location>
        <begin position="107"/>
        <end position="111"/>
    </location>
    <ligand>
        <name>NAD(+)</name>
        <dbReference type="ChEBI" id="CHEBI:57540"/>
    </ligand>
</feature>
<dbReference type="AlphaFoldDB" id="A0A345BVA7"/>
<evidence type="ECO:0000256" key="5">
    <source>
        <dbReference type="ARBA" id="ARBA00004661"/>
    </source>
</evidence>
<dbReference type="Pfam" id="PF01761">
    <property type="entry name" value="DHQ_synthase"/>
    <property type="match status" value="1"/>
</dbReference>
<dbReference type="EMBL" id="CP031092">
    <property type="protein sequence ID" value="AXF54888.1"/>
    <property type="molecule type" value="Genomic_DNA"/>
</dbReference>
<feature type="binding site" evidence="18">
    <location>
        <position position="143"/>
    </location>
    <ligand>
        <name>NAD(+)</name>
        <dbReference type="ChEBI" id="CHEBI:57540"/>
    </ligand>
</feature>
<dbReference type="NCBIfam" id="TIGR01357">
    <property type="entry name" value="aroB"/>
    <property type="match status" value="1"/>
</dbReference>
<dbReference type="GO" id="GO:0046872">
    <property type="term" value="F:metal ion binding"/>
    <property type="evidence" value="ECO:0007669"/>
    <property type="project" value="UniProtKB-KW"/>
</dbReference>
<gene>
    <name evidence="18" type="primary">aroB</name>
    <name evidence="21" type="ORF">DT065_01880</name>
</gene>
<evidence type="ECO:0000256" key="15">
    <source>
        <dbReference type="ARBA" id="ARBA00023141"/>
    </source>
</evidence>
<sequence length="362" mass="40049">MQTMEVASSSGTYAITVGKQLRISPYRYLPSHFPRKKNRLFILADETVASYYLEEVRAAYAEKLPVHTYVLPAGEEIKSFSGYEEVVSACLEMGLDRESAIIALGGGVIGDLAGFVAATYMRGISLVQMPTTLLAHDSSIGGKTGINHPEGKNMIGAFHQPEAVIYDIEMLDTLPEKEWRCGFGEMLKHGYIGDQHLLEQLKQLKTSSSFTISDELLVSSIAVKKDIVHQDEREQGPRAHLNFGHTLAHALEQTTGYGVLTHGEAVVNGMVFALYVGRRLGYAGPDAAGEVQWLRAFGYSFAPLKQMEPTQILQAMKRDKKNRGGNIRYVVLADAQRPLIVTLDDAQLLTYMDAFQKEMELT</sequence>
<comment type="cofactor">
    <cofactor evidence="18">
        <name>Co(2+)</name>
        <dbReference type="ChEBI" id="CHEBI:48828"/>
    </cofactor>
    <cofactor evidence="18">
        <name>Zn(2+)</name>
        <dbReference type="ChEBI" id="CHEBI:29105"/>
    </cofactor>
    <text evidence="18">Binds 1 divalent metal cation per subunit. Can use either Co(2+) or Zn(2+).</text>
</comment>
<feature type="binding site" evidence="18">
    <location>
        <begin position="131"/>
        <end position="132"/>
    </location>
    <ligand>
        <name>NAD(+)</name>
        <dbReference type="ChEBI" id="CHEBI:57540"/>
    </ligand>
</feature>
<evidence type="ECO:0000256" key="10">
    <source>
        <dbReference type="ARBA" id="ARBA00022605"/>
    </source>
</evidence>
<dbReference type="PANTHER" id="PTHR43622:SF7">
    <property type="entry name" value="3-DEHYDROQUINATE SYNTHASE, CHLOROPLASTIC"/>
    <property type="match status" value="1"/>
</dbReference>
<keyword evidence="10 18" id="KW-0028">Amino-acid biosynthesis</keyword>
<keyword evidence="14 18" id="KW-0520">NAD</keyword>
<evidence type="ECO:0000256" key="11">
    <source>
        <dbReference type="ARBA" id="ARBA00022723"/>
    </source>
</evidence>
<accession>A0A345BVA7</accession>
<dbReference type="PIRSF" id="PIRSF001455">
    <property type="entry name" value="DHQ_synth"/>
    <property type="match status" value="1"/>
</dbReference>
<evidence type="ECO:0000256" key="8">
    <source>
        <dbReference type="ARBA" id="ARBA00017684"/>
    </source>
</evidence>
<feature type="binding site" evidence="18">
    <location>
        <position position="245"/>
    </location>
    <ligand>
        <name>Zn(2+)</name>
        <dbReference type="ChEBI" id="CHEBI:29105"/>
    </ligand>
</feature>
<dbReference type="Proteomes" id="UP000252100">
    <property type="component" value="Chromosome"/>
</dbReference>
<evidence type="ECO:0000256" key="17">
    <source>
        <dbReference type="ARBA" id="ARBA00023285"/>
    </source>
</evidence>
<dbReference type="OrthoDB" id="9806583at2"/>
<evidence type="ECO:0000256" key="6">
    <source>
        <dbReference type="ARBA" id="ARBA00005412"/>
    </source>
</evidence>
<comment type="cofactor">
    <cofactor evidence="2 18">
        <name>NAD(+)</name>
        <dbReference type="ChEBI" id="CHEBI:57540"/>
    </cofactor>
</comment>
<dbReference type="InterPro" id="IPR050071">
    <property type="entry name" value="Dehydroquinate_synthase"/>
</dbReference>
<keyword evidence="17 18" id="KW-0170">Cobalt</keyword>
<keyword evidence="9 18" id="KW-0963">Cytoplasm</keyword>
<evidence type="ECO:0000256" key="9">
    <source>
        <dbReference type="ARBA" id="ARBA00022490"/>
    </source>
</evidence>
<dbReference type="InterPro" id="IPR030963">
    <property type="entry name" value="DHQ_synth_fam"/>
</dbReference>
<evidence type="ECO:0000256" key="14">
    <source>
        <dbReference type="ARBA" id="ARBA00023027"/>
    </source>
</evidence>
<evidence type="ECO:0000256" key="13">
    <source>
        <dbReference type="ARBA" id="ARBA00022833"/>
    </source>
</evidence>
<dbReference type="InterPro" id="IPR016037">
    <property type="entry name" value="DHQ_synth_AroB"/>
</dbReference>
<name>A0A345BVA7_9BACI</name>
<dbReference type="GO" id="GO:0005737">
    <property type="term" value="C:cytoplasm"/>
    <property type="evidence" value="ECO:0007669"/>
    <property type="project" value="UniProtKB-SubCell"/>
</dbReference>
<evidence type="ECO:0000256" key="3">
    <source>
        <dbReference type="ARBA" id="ARBA00001947"/>
    </source>
</evidence>
<dbReference type="PANTHER" id="PTHR43622">
    <property type="entry name" value="3-DEHYDROQUINATE SYNTHASE"/>
    <property type="match status" value="1"/>
</dbReference>
<comment type="caution">
    <text evidence="18">Lacks conserved residue(s) required for the propagation of feature annotation.</text>
</comment>
<keyword evidence="12 18" id="KW-0547">Nucleotide-binding</keyword>
<dbReference type="InterPro" id="IPR030960">
    <property type="entry name" value="DHQS/DOIS_N"/>
</dbReference>
<dbReference type="UniPathway" id="UPA00053">
    <property type="reaction ID" value="UER00085"/>
</dbReference>
<evidence type="ECO:0000256" key="12">
    <source>
        <dbReference type="ARBA" id="ARBA00022741"/>
    </source>
</evidence>
<dbReference type="EC" id="4.2.3.4" evidence="7 18"/>
<dbReference type="GO" id="GO:0000166">
    <property type="term" value="F:nucleotide binding"/>
    <property type="evidence" value="ECO:0007669"/>
    <property type="project" value="UniProtKB-KW"/>
</dbReference>
<dbReference type="Gene3D" id="3.40.50.1970">
    <property type="match status" value="1"/>
</dbReference>
<dbReference type="RefSeq" id="WP_114370370.1">
    <property type="nucleotide sequence ID" value="NZ_CP031092.1"/>
</dbReference>
<comment type="subcellular location">
    <subcellularLocation>
        <location evidence="4 18">Cytoplasm</location>
    </subcellularLocation>
</comment>
<feature type="domain" description="3-dehydroquinate synthase C-terminal" evidence="20">
    <location>
        <begin position="182"/>
        <end position="322"/>
    </location>
</feature>
<dbReference type="CDD" id="cd08195">
    <property type="entry name" value="DHQS"/>
    <property type="match status" value="1"/>
</dbReference>
<keyword evidence="16 18" id="KW-0456">Lyase</keyword>
<evidence type="ECO:0000259" key="19">
    <source>
        <dbReference type="Pfam" id="PF01761"/>
    </source>
</evidence>
<feature type="binding site" evidence="18">
    <location>
        <position position="185"/>
    </location>
    <ligand>
        <name>Zn(2+)</name>
        <dbReference type="ChEBI" id="CHEBI:29105"/>
    </ligand>
</feature>
<evidence type="ECO:0000313" key="21">
    <source>
        <dbReference type="EMBL" id="AXF54888.1"/>
    </source>
</evidence>
<protein>
    <recommendedName>
        <fullName evidence="8 18">3-dehydroquinate synthase</fullName>
        <shortName evidence="18">DHQS</shortName>
        <ecNumber evidence="7 18">4.2.3.4</ecNumber>
    </recommendedName>
</protein>
<comment type="cofactor">
    <cofactor evidence="3">
        <name>Zn(2+)</name>
        <dbReference type="ChEBI" id="CHEBI:29105"/>
    </cofactor>
</comment>
<keyword evidence="15 18" id="KW-0057">Aromatic amino acid biosynthesis</keyword>
<dbReference type="GO" id="GO:0003856">
    <property type="term" value="F:3-dehydroquinate synthase activity"/>
    <property type="evidence" value="ECO:0007669"/>
    <property type="project" value="UniProtKB-UniRule"/>
</dbReference>
<dbReference type="HAMAP" id="MF_00110">
    <property type="entry name" value="DHQ_synthase"/>
    <property type="match status" value="1"/>
</dbReference>
<reference evidence="21 22" key="1">
    <citation type="journal article" date="2018" name="J. Microbiol.">
        <title>Salicibibacter kimchii gen. nov., sp. nov., a moderately halophilic and alkalitolerant bacterium in the family Bacillaceae, isolated from kimchi.</title>
        <authorList>
            <person name="Jang J.Y."/>
            <person name="Oh Y.J."/>
            <person name="Lim S.K."/>
            <person name="Park H.K."/>
            <person name="Lee C."/>
            <person name="Kim J.Y."/>
            <person name="Lee M.A."/>
            <person name="Choi H.J."/>
        </authorList>
    </citation>
    <scope>NUCLEOTIDE SEQUENCE [LARGE SCALE GENOMIC DNA]</scope>
    <source>
        <strain evidence="21 22">NKC1-1</strain>
    </source>
</reference>
<evidence type="ECO:0000256" key="4">
    <source>
        <dbReference type="ARBA" id="ARBA00004496"/>
    </source>
</evidence>
<comment type="similarity">
    <text evidence="6 18">Belongs to the sugar phosphate cyclases superfamily. Dehydroquinate synthase family.</text>
</comment>
<evidence type="ECO:0000256" key="7">
    <source>
        <dbReference type="ARBA" id="ARBA00013031"/>
    </source>
</evidence>
<evidence type="ECO:0000259" key="20">
    <source>
        <dbReference type="Pfam" id="PF24621"/>
    </source>
</evidence>
<dbReference type="Pfam" id="PF24621">
    <property type="entry name" value="DHQS_C"/>
    <property type="match status" value="1"/>
</dbReference>
<evidence type="ECO:0000256" key="16">
    <source>
        <dbReference type="ARBA" id="ARBA00023239"/>
    </source>
</evidence>
<dbReference type="KEGG" id="rue:DT065_01880"/>
<feature type="domain" description="3-dehydroquinate synthase N-terminal" evidence="19">
    <location>
        <begin position="69"/>
        <end position="180"/>
    </location>
</feature>
<organism evidence="21 22">
    <name type="scientific">Salicibibacter kimchii</name>
    <dbReference type="NCBI Taxonomy" id="2099786"/>
    <lineage>
        <taxon>Bacteria</taxon>
        <taxon>Bacillati</taxon>
        <taxon>Bacillota</taxon>
        <taxon>Bacilli</taxon>
        <taxon>Bacillales</taxon>
        <taxon>Bacillaceae</taxon>
        <taxon>Salicibibacter</taxon>
    </lineage>
</organism>